<evidence type="ECO:0000256" key="1">
    <source>
        <dbReference type="ARBA" id="ARBA00001933"/>
    </source>
</evidence>
<sequence>MTNHRDTPIEIQKEDFKKIGYQLIDTIADFFDTIDDYPVTKGESPIQLQKILGTSSFPEQATPAEEIIIRASDLLLNHSLFNGHPRFMGYITSSPAPIGVLADLMAAAINQNVGAQVLSPMATEIEKQTVKWLAEFIGVSPNYGGILVSGGNMANFTAFLAARTAKAPMNIKEEGLAANQSKLIAYCSKTTHTWVEKAAILCGHGSKQTRWIPTDAFNKIDTVILEKTIKEDLKNGHQPFMVVGTAGDVSTGVVDNLKEIAAICKTYDLWFHIDGAYGVPAAIIPELKATFEGLKDADSIALDPHKWLYAPLEAGCTLVKKPQHLLDAYSSHPEYYHFNKTEDLKAQNYYEYGLQNSRGFRALKVWMAFQQVGRKGYAKMIREDIELSELLFKLANKHNELEAVSQNLSITTFRYVPTDVPHDDKNSMTYLNTLNEALLQALELGGEVFFSNAIVKDSYCLRSCIVNFRTSKKDIEEIIEIVVREGRIMHKKLHTNQL</sequence>
<keyword evidence="7" id="KW-0032">Aminotransferase</keyword>
<evidence type="ECO:0000256" key="4">
    <source>
        <dbReference type="ARBA" id="ARBA00022898"/>
    </source>
</evidence>
<protein>
    <submittedName>
        <fullName evidence="7">Aspartate aminotransferase family protein</fullName>
    </submittedName>
</protein>
<dbReference type="RefSeq" id="WP_188315216.1">
    <property type="nucleotide sequence ID" value="NZ_JABTCG010000005.1"/>
</dbReference>
<evidence type="ECO:0000256" key="3">
    <source>
        <dbReference type="ARBA" id="ARBA00022793"/>
    </source>
</evidence>
<gene>
    <name evidence="7" type="ORF">HPE63_15630</name>
</gene>
<dbReference type="InterPro" id="IPR015424">
    <property type="entry name" value="PyrdxlP-dep_Trfase"/>
</dbReference>
<keyword evidence="5 6" id="KW-0456">Lyase</keyword>
<dbReference type="InterPro" id="IPR015422">
    <property type="entry name" value="PyrdxlP-dep_Trfase_small"/>
</dbReference>
<dbReference type="Proteomes" id="UP000598350">
    <property type="component" value="Unassembled WGS sequence"/>
</dbReference>
<keyword evidence="7" id="KW-0808">Transferase</keyword>
<dbReference type="Gene3D" id="3.40.640.10">
    <property type="entry name" value="Type I PLP-dependent aspartate aminotransferase-like (Major domain)"/>
    <property type="match status" value="1"/>
</dbReference>
<evidence type="ECO:0000256" key="2">
    <source>
        <dbReference type="ARBA" id="ARBA00009533"/>
    </source>
</evidence>
<dbReference type="SUPFAM" id="SSF53383">
    <property type="entry name" value="PLP-dependent transferases"/>
    <property type="match status" value="1"/>
</dbReference>
<dbReference type="EMBL" id="JABTCG010000005">
    <property type="protein sequence ID" value="MBD0852113.1"/>
    <property type="molecule type" value="Genomic_DNA"/>
</dbReference>
<dbReference type="InterPro" id="IPR010977">
    <property type="entry name" value="Aromatic_deC"/>
</dbReference>
<keyword evidence="4 6" id="KW-0663">Pyridoxal phosphate</keyword>
<reference evidence="7 8" key="1">
    <citation type="submission" date="2020-05" db="EMBL/GenBank/DDBJ databases">
        <title>The draft genome sequence of Maribacter arenosus CAU 1321.</title>
        <authorList>
            <person name="Mu L."/>
        </authorList>
    </citation>
    <scope>NUCLEOTIDE SEQUENCE [LARGE SCALE GENOMIC DNA]</scope>
    <source>
        <strain evidence="7 8">CAU 1321</strain>
    </source>
</reference>
<dbReference type="PANTHER" id="PTHR11999:SF70">
    <property type="entry name" value="MIP05841P"/>
    <property type="match status" value="1"/>
</dbReference>
<organism evidence="7 8">
    <name type="scientific">Maribacter arenosus</name>
    <dbReference type="NCBI Taxonomy" id="1854708"/>
    <lineage>
        <taxon>Bacteria</taxon>
        <taxon>Pseudomonadati</taxon>
        <taxon>Bacteroidota</taxon>
        <taxon>Flavobacteriia</taxon>
        <taxon>Flavobacteriales</taxon>
        <taxon>Flavobacteriaceae</taxon>
        <taxon>Maribacter</taxon>
    </lineage>
</organism>
<evidence type="ECO:0000256" key="5">
    <source>
        <dbReference type="ARBA" id="ARBA00023239"/>
    </source>
</evidence>
<dbReference type="PANTHER" id="PTHR11999">
    <property type="entry name" value="GROUP II PYRIDOXAL-5-PHOSPHATE DECARBOXYLASE"/>
    <property type="match status" value="1"/>
</dbReference>
<comment type="caution">
    <text evidence="7">The sequence shown here is derived from an EMBL/GenBank/DDBJ whole genome shotgun (WGS) entry which is preliminary data.</text>
</comment>
<evidence type="ECO:0000256" key="6">
    <source>
        <dbReference type="RuleBase" id="RU000382"/>
    </source>
</evidence>
<dbReference type="InterPro" id="IPR015421">
    <property type="entry name" value="PyrdxlP-dep_Trfase_major"/>
</dbReference>
<comment type="similarity">
    <text evidence="2 6">Belongs to the group II decarboxylase family.</text>
</comment>
<keyword evidence="8" id="KW-1185">Reference proteome</keyword>
<keyword evidence="3" id="KW-0210">Decarboxylase</keyword>
<dbReference type="Gene3D" id="3.90.1150.10">
    <property type="entry name" value="Aspartate Aminotransferase, domain 1"/>
    <property type="match status" value="1"/>
</dbReference>
<comment type="cofactor">
    <cofactor evidence="1 6">
        <name>pyridoxal 5'-phosphate</name>
        <dbReference type="ChEBI" id="CHEBI:597326"/>
    </cofactor>
</comment>
<evidence type="ECO:0000313" key="8">
    <source>
        <dbReference type="Proteomes" id="UP000598350"/>
    </source>
</evidence>
<dbReference type="GO" id="GO:0008483">
    <property type="term" value="F:transaminase activity"/>
    <property type="evidence" value="ECO:0007669"/>
    <property type="project" value="UniProtKB-KW"/>
</dbReference>
<proteinExistence type="inferred from homology"/>
<dbReference type="Pfam" id="PF00282">
    <property type="entry name" value="Pyridoxal_deC"/>
    <property type="match status" value="1"/>
</dbReference>
<dbReference type="PRINTS" id="PR00800">
    <property type="entry name" value="YHDCRBOXLASE"/>
</dbReference>
<accession>A0ABR7VEP3</accession>
<name>A0ABR7VEP3_9FLAO</name>
<dbReference type="InterPro" id="IPR002129">
    <property type="entry name" value="PyrdxlP-dep_de-COase"/>
</dbReference>
<evidence type="ECO:0000313" key="7">
    <source>
        <dbReference type="EMBL" id="MBD0852113.1"/>
    </source>
</evidence>
<dbReference type="Gene3D" id="1.20.1340.10">
    <property type="entry name" value="dopa decarboxylase, N-terminal domain"/>
    <property type="match status" value="1"/>
</dbReference>